<dbReference type="Pfam" id="PF09587">
    <property type="entry name" value="PGA_cap"/>
    <property type="match status" value="1"/>
</dbReference>
<gene>
    <name evidence="3" type="ORF">LEP1GSC047_3160</name>
</gene>
<comment type="caution">
    <text evidence="3">The sequence shown here is derived from an EMBL/GenBank/DDBJ whole genome shotgun (WGS) entry which is preliminary data.</text>
</comment>
<dbReference type="PANTHER" id="PTHR33393">
    <property type="entry name" value="POLYGLUTAMINE SYNTHESIS ACCESSORY PROTEIN RV0574C-RELATED"/>
    <property type="match status" value="1"/>
</dbReference>
<comment type="similarity">
    <text evidence="1">Belongs to the CapA family.</text>
</comment>
<dbReference type="SMART" id="SM00854">
    <property type="entry name" value="PGA_cap"/>
    <property type="match status" value="1"/>
</dbReference>
<dbReference type="SUPFAM" id="SSF56300">
    <property type="entry name" value="Metallo-dependent phosphatases"/>
    <property type="match status" value="1"/>
</dbReference>
<dbReference type="Proteomes" id="UP000018719">
    <property type="component" value="Unassembled WGS sequence"/>
</dbReference>
<proteinExistence type="inferred from homology"/>
<dbReference type="AlphaFoldDB" id="V6HIZ3"/>
<reference evidence="3 4" key="1">
    <citation type="submission" date="2013-05" db="EMBL/GenBank/DDBJ databases">
        <authorList>
            <person name="Harkins D.M."/>
            <person name="Durkin A.S."/>
            <person name="Brinkac L.M."/>
            <person name="Haft D.H."/>
            <person name="Selengut J.D."/>
            <person name="Sanka R."/>
            <person name="DePew J."/>
            <person name="Purushe J."/>
            <person name="Hartskeerl R.A."/>
            <person name="Ahmed A."/>
            <person name="van der Linden H."/>
            <person name="Goris M.G.A."/>
            <person name="Vinetz J.M."/>
            <person name="Sutton G.G."/>
            <person name="Nierman W.C."/>
            <person name="Fouts D.E."/>
        </authorList>
    </citation>
    <scope>NUCLEOTIDE SEQUENCE [LARGE SCALE GENOMIC DNA]</scope>
    <source>
        <strain evidence="3 4">10</strain>
    </source>
</reference>
<evidence type="ECO:0000313" key="3">
    <source>
        <dbReference type="EMBL" id="EQA36765.1"/>
    </source>
</evidence>
<evidence type="ECO:0000259" key="2">
    <source>
        <dbReference type="SMART" id="SM00854"/>
    </source>
</evidence>
<sequence>MQKSPRMQRFLTLFYTGVLFLVLNAPAPLVPAETETIKIKAVGDLVMGTNYPDNRLPADPRKSLFSDVEPTLRGADLLFANFESTLTDYPTSSKNINRPLIFAFRTPPSYAKILKDVGFDILSIANNHSLDFHQQGFDDTAKNISSAGMRFTGKKGAITYMTVKGITIAWIGFSHMKAAHNNVNEISEGVALVKEAKKKAQLVFISVHGGAEGGPALHVKNEQERFYGEYRGNLVALSHALIDAGADLFIGHGPHLPRALELYRGRLIAYSLGNFLGYRVFSTKGYGGYSLVLEVDLDKNGNFVKGKIHPLQLSQNGIPSPDPENKTTELMQSLTKADFPGKGPKIQNDGTILP</sequence>
<dbReference type="InterPro" id="IPR029052">
    <property type="entry name" value="Metallo-depent_PP-like"/>
</dbReference>
<dbReference type="CDD" id="cd07381">
    <property type="entry name" value="MPP_CapA"/>
    <property type="match status" value="1"/>
</dbReference>
<dbReference type="EMBL" id="AHMM02000017">
    <property type="protein sequence ID" value="EQA36765.1"/>
    <property type="molecule type" value="Genomic_DNA"/>
</dbReference>
<evidence type="ECO:0000256" key="1">
    <source>
        <dbReference type="ARBA" id="ARBA00005662"/>
    </source>
</evidence>
<dbReference type="Gene3D" id="3.60.21.10">
    <property type="match status" value="1"/>
</dbReference>
<organism evidence="3 4">
    <name type="scientific">Leptospira inadai serovar Lyme str. 10</name>
    <dbReference type="NCBI Taxonomy" id="1049790"/>
    <lineage>
        <taxon>Bacteria</taxon>
        <taxon>Pseudomonadati</taxon>
        <taxon>Spirochaetota</taxon>
        <taxon>Spirochaetia</taxon>
        <taxon>Leptospirales</taxon>
        <taxon>Leptospiraceae</taxon>
        <taxon>Leptospira</taxon>
    </lineage>
</organism>
<dbReference type="InterPro" id="IPR052169">
    <property type="entry name" value="CW_Biosynth-Accessory"/>
</dbReference>
<dbReference type="PANTHER" id="PTHR33393:SF11">
    <property type="entry name" value="POLYGLUTAMINE SYNTHESIS ACCESSORY PROTEIN RV0574C-RELATED"/>
    <property type="match status" value="1"/>
</dbReference>
<dbReference type="STRING" id="1049790.LEP1GSC047_3160"/>
<protein>
    <submittedName>
        <fullName evidence="3">Bacterial capsule synthesis protein</fullName>
    </submittedName>
</protein>
<accession>V6HIZ3</accession>
<evidence type="ECO:0000313" key="4">
    <source>
        <dbReference type="Proteomes" id="UP000018719"/>
    </source>
</evidence>
<feature type="domain" description="Capsule synthesis protein CapA" evidence="2">
    <location>
        <begin position="38"/>
        <end position="279"/>
    </location>
</feature>
<dbReference type="InterPro" id="IPR019079">
    <property type="entry name" value="Capsule_synth_CapA"/>
</dbReference>
<name>V6HIZ3_9LEPT</name>